<evidence type="ECO:0000313" key="5">
    <source>
        <dbReference type="EMBL" id="POS71939.1"/>
    </source>
</evidence>
<gene>
    <name evidence="5" type="ORF">DHEL01_v209665</name>
</gene>
<accession>A0A2P5HNW1</accession>
<comment type="similarity">
    <text evidence="1">Belongs to the short-chain dehydrogenases/reductases (SDR) family.</text>
</comment>
<dbReference type="InterPro" id="IPR020904">
    <property type="entry name" value="Sc_DH/Rdtase_CS"/>
</dbReference>
<evidence type="ECO:0000256" key="1">
    <source>
        <dbReference type="ARBA" id="ARBA00006484"/>
    </source>
</evidence>
<dbReference type="PANTHER" id="PTHR44229">
    <property type="entry name" value="15-HYDROXYPROSTAGLANDIN DEHYDROGENASE [NAD(+)]"/>
    <property type="match status" value="1"/>
</dbReference>
<evidence type="ECO:0000256" key="2">
    <source>
        <dbReference type="ARBA" id="ARBA00022857"/>
    </source>
</evidence>
<dbReference type="PANTHER" id="PTHR44229:SF4">
    <property type="entry name" value="15-HYDROXYPROSTAGLANDIN DEHYDROGENASE [NAD(+)]"/>
    <property type="match status" value="1"/>
</dbReference>
<dbReference type="STRING" id="158607.A0A2P5HNW1"/>
<keyword evidence="6" id="KW-1185">Reference proteome</keyword>
<reference evidence="5" key="1">
    <citation type="submission" date="2017-09" db="EMBL/GenBank/DDBJ databases">
        <title>Polyketide synthases of a Diaporthe helianthi virulent isolate.</title>
        <authorList>
            <person name="Baroncelli R."/>
        </authorList>
    </citation>
    <scope>NUCLEOTIDE SEQUENCE [LARGE SCALE GENOMIC DNA]</scope>
    <source>
        <strain evidence="5">7/96</strain>
    </source>
</reference>
<dbReference type="SUPFAM" id="SSF51735">
    <property type="entry name" value="NAD(P)-binding Rossmann-fold domains"/>
    <property type="match status" value="1"/>
</dbReference>
<protein>
    <submittedName>
        <fullName evidence="5">15-hydroxyprostaglandin dehydrogenase</fullName>
    </submittedName>
</protein>
<sequence>MASTVPAERKVVVITGSTSGIGQHLAEHLHPKGYNIVVSGRRTKEGQALATQLDPTGETAIFIQCDVTSYTSQANLLKTAWAKWNRLDAFIANAGIVDQGSAVPPEPDLSCTDVDVKGVIYGTVLAVHYMRHNDPAHGKGGRIIVTGSIASLWPFPILPEYGAAKAAAAHWVRTVAPVSALEGITVNCVLPNAYDTSIMPGFEDAFLEEHLTTKECLMAAYEVFLDDAAGEKTGKVLETAYKSHYYHDEPPYKSGGVIERTIRVYEPWFIGIHGKESGLSDSIKESPRKTSK</sequence>
<dbReference type="Pfam" id="PF00106">
    <property type="entry name" value="adh_short"/>
    <property type="match status" value="1"/>
</dbReference>
<evidence type="ECO:0000256" key="3">
    <source>
        <dbReference type="ARBA" id="ARBA00023002"/>
    </source>
</evidence>
<dbReference type="AlphaFoldDB" id="A0A2P5HNW1"/>
<keyword evidence="2" id="KW-0521">NADP</keyword>
<dbReference type="SMART" id="SM00822">
    <property type="entry name" value="PKS_KR"/>
    <property type="match status" value="1"/>
</dbReference>
<comment type="caution">
    <text evidence="5">The sequence shown here is derived from an EMBL/GenBank/DDBJ whole genome shotgun (WGS) entry which is preliminary data.</text>
</comment>
<dbReference type="InterPro" id="IPR057326">
    <property type="entry name" value="KR_dom"/>
</dbReference>
<dbReference type="GO" id="GO:0016491">
    <property type="term" value="F:oxidoreductase activity"/>
    <property type="evidence" value="ECO:0007669"/>
    <property type="project" value="UniProtKB-KW"/>
</dbReference>
<name>A0A2P5HNW1_DIAHE</name>
<dbReference type="OrthoDB" id="5371740at2759"/>
<dbReference type="InParanoid" id="A0A2P5HNW1"/>
<dbReference type="Proteomes" id="UP000094444">
    <property type="component" value="Unassembled WGS sequence"/>
</dbReference>
<dbReference type="Gene3D" id="3.40.50.720">
    <property type="entry name" value="NAD(P)-binding Rossmann-like Domain"/>
    <property type="match status" value="1"/>
</dbReference>
<proteinExistence type="inferred from homology"/>
<feature type="domain" description="Ketoreductase" evidence="4">
    <location>
        <begin position="10"/>
        <end position="187"/>
    </location>
</feature>
<evidence type="ECO:0000313" key="6">
    <source>
        <dbReference type="Proteomes" id="UP000094444"/>
    </source>
</evidence>
<dbReference type="InterPro" id="IPR036291">
    <property type="entry name" value="NAD(P)-bd_dom_sf"/>
</dbReference>
<keyword evidence="3" id="KW-0560">Oxidoreductase</keyword>
<dbReference type="EMBL" id="MAVT02001128">
    <property type="protein sequence ID" value="POS71939.1"/>
    <property type="molecule type" value="Genomic_DNA"/>
</dbReference>
<dbReference type="GO" id="GO:0005737">
    <property type="term" value="C:cytoplasm"/>
    <property type="evidence" value="ECO:0007669"/>
    <property type="project" value="TreeGrafter"/>
</dbReference>
<dbReference type="PRINTS" id="PR00081">
    <property type="entry name" value="GDHRDH"/>
</dbReference>
<dbReference type="PROSITE" id="PS00061">
    <property type="entry name" value="ADH_SHORT"/>
    <property type="match status" value="1"/>
</dbReference>
<evidence type="ECO:0000259" key="4">
    <source>
        <dbReference type="SMART" id="SM00822"/>
    </source>
</evidence>
<organism evidence="5 6">
    <name type="scientific">Diaporthe helianthi</name>
    <dbReference type="NCBI Taxonomy" id="158607"/>
    <lineage>
        <taxon>Eukaryota</taxon>
        <taxon>Fungi</taxon>
        <taxon>Dikarya</taxon>
        <taxon>Ascomycota</taxon>
        <taxon>Pezizomycotina</taxon>
        <taxon>Sordariomycetes</taxon>
        <taxon>Sordariomycetidae</taxon>
        <taxon>Diaporthales</taxon>
        <taxon>Diaporthaceae</taxon>
        <taxon>Diaporthe</taxon>
    </lineage>
</organism>
<dbReference type="InterPro" id="IPR002347">
    <property type="entry name" value="SDR_fam"/>
</dbReference>